<dbReference type="Proteomes" id="UP000007842">
    <property type="component" value="Plasmid pSCATT"/>
</dbReference>
<dbReference type="OrthoDB" id="191465at2"/>
<comment type="catalytic activity">
    <reaction evidence="7">
        <text>3-dehydro-L-erythronate + ATP = 3-dehydro-4-O-phospho-L-erythronate + ADP + H(+)</text>
        <dbReference type="Rhea" id="RHEA:52552"/>
        <dbReference type="ChEBI" id="CHEBI:15378"/>
        <dbReference type="ChEBI" id="CHEBI:30616"/>
        <dbReference type="ChEBI" id="CHEBI:136592"/>
        <dbReference type="ChEBI" id="CHEBI:136670"/>
        <dbReference type="ChEBI" id="CHEBI:456216"/>
        <dbReference type="EC" id="2.7.1.217"/>
    </reaction>
</comment>
<keyword evidence="2" id="KW-0808">Transferase</keyword>
<keyword evidence="6" id="KW-0119">Carbohydrate metabolism</keyword>
<evidence type="ECO:0000256" key="1">
    <source>
        <dbReference type="ARBA" id="ARBA00005715"/>
    </source>
</evidence>
<dbReference type="KEGG" id="sct:SCAT_p1617"/>
<evidence type="ECO:0000313" key="16">
    <source>
        <dbReference type="Proteomes" id="UP000007842"/>
    </source>
</evidence>
<dbReference type="PATRIC" id="fig|1003195.11.peg.1567"/>
<dbReference type="Pfam" id="PF17042">
    <property type="entry name" value="NBD_C"/>
    <property type="match status" value="1"/>
</dbReference>
<evidence type="ECO:0000256" key="3">
    <source>
        <dbReference type="ARBA" id="ARBA00022741"/>
    </source>
</evidence>
<evidence type="ECO:0000256" key="11">
    <source>
        <dbReference type="ARBA" id="ARBA00039461"/>
    </source>
</evidence>
<dbReference type="NCBIfam" id="NF043035">
    <property type="entry name" value="OxoTetrKin"/>
    <property type="match status" value="1"/>
</dbReference>
<evidence type="ECO:0000256" key="10">
    <source>
        <dbReference type="ARBA" id="ARBA00039095"/>
    </source>
</evidence>
<dbReference type="RefSeq" id="WP_014152064.1">
    <property type="nucleotide sequence ID" value="NC_016113.1"/>
</dbReference>
<dbReference type="InterPro" id="IPR050007">
    <property type="entry name" value="OtnK"/>
</dbReference>
<accession>G8XE37</accession>
<evidence type="ECO:0000313" key="15">
    <source>
        <dbReference type="EMBL" id="AEW98300.1"/>
    </source>
</evidence>
<evidence type="ECO:0000256" key="4">
    <source>
        <dbReference type="ARBA" id="ARBA00022777"/>
    </source>
</evidence>
<evidence type="ECO:0000256" key="6">
    <source>
        <dbReference type="ARBA" id="ARBA00023277"/>
    </source>
</evidence>
<reference evidence="16" key="1">
    <citation type="submission" date="2011-12" db="EMBL/GenBank/DDBJ databases">
        <title>Complete genome sequence of Streptomyces cattleya strain DSM 46488.</title>
        <authorList>
            <person name="Ou H.-Y."/>
            <person name="Li P."/>
            <person name="Zhao C."/>
            <person name="O'Hagan D."/>
            <person name="Deng Z."/>
        </authorList>
    </citation>
    <scope>NUCLEOTIDE SEQUENCE [LARGE SCALE GENOMIC DNA]</scope>
    <source>
        <strain evidence="16">ATCC 35852 / DSM 46488 / JCM 4925 / NBRC 14057 / NRRL 8057</strain>
        <plasmid evidence="16">Plasmid pSCATT</plasmid>
    </source>
</reference>
<keyword evidence="15" id="KW-0614">Plasmid</keyword>
<dbReference type="InterPro" id="IPR037051">
    <property type="entry name" value="4-carb_acid_sugar_kinase_N_sf"/>
</dbReference>
<evidence type="ECO:0000256" key="12">
    <source>
        <dbReference type="ARBA" id="ARBA00041377"/>
    </source>
</evidence>
<feature type="domain" description="Four-carbon acid sugar kinase nucleotide binding" evidence="14">
    <location>
        <begin position="257"/>
        <end position="411"/>
    </location>
</feature>
<evidence type="ECO:0000256" key="2">
    <source>
        <dbReference type="ARBA" id="ARBA00022679"/>
    </source>
</evidence>
<comment type="function">
    <text evidence="9">Catalyzes the ATP-dependent phosphorylation of 3-oxo-tetronate to 3-oxo-tetronate 4-phosphate.</text>
</comment>
<dbReference type="GO" id="GO:0016301">
    <property type="term" value="F:kinase activity"/>
    <property type="evidence" value="ECO:0007669"/>
    <property type="project" value="UniProtKB-KW"/>
</dbReference>
<evidence type="ECO:0000256" key="8">
    <source>
        <dbReference type="ARBA" id="ARBA00036346"/>
    </source>
</evidence>
<evidence type="ECO:0000259" key="14">
    <source>
        <dbReference type="Pfam" id="PF17042"/>
    </source>
</evidence>
<dbReference type="InterPro" id="IPR031475">
    <property type="entry name" value="NBD_C"/>
</dbReference>
<keyword evidence="5" id="KW-0067">ATP-binding</keyword>
<feature type="domain" description="Four-carbon acid sugar kinase N-terminal" evidence="13">
    <location>
        <begin position="2"/>
        <end position="230"/>
    </location>
</feature>
<dbReference type="EMBL" id="CP003229">
    <property type="protein sequence ID" value="AEW98300.1"/>
    <property type="molecule type" value="Genomic_DNA"/>
</dbReference>
<accession>F8JLI5</accession>
<evidence type="ECO:0000256" key="9">
    <source>
        <dbReference type="ARBA" id="ARBA00037335"/>
    </source>
</evidence>
<organism evidence="15 16">
    <name type="scientific">Streptantibioticus cattleyicolor (strain ATCC 35852 / DSM 46488 / JCM 4925 / NBRC 14057 / NRRL 8057)</name>
    <name type="common">Streptomyces cattleya</name>
    <dbReference type="NCBI Taxonomy" id="1003195"/>
    <lineage>
        <taxon>Bacteria</taxon>
        <taxon>Bacillati</taxon>
        <taxon>Actinomycetota</taxon>
        <taxon>Actinomycetes</taxon>
        <taxon>Kitasatosporales</taxon>
        <taxon>Streptomycetaceae</taxon>
        <taxon>Streptantibioticus</taxon>
    </lineage>
</organism>
<dbReference type="Gene3D" id="3.40.50.10840">
    <property type="entry name" value="Putative sugar-binding, N-terminal domain"/>
    <property type="match status" value="1"/>
</dbReference>
<dbReference type="KEGG" id="scy:SCATT_p01070"/>
<dbReference type="SUPFAM" id="SSF142764">
    <property type="entry name" value="YgbK-like"/>
    <property type="match status" value="1"/>
</dbReference>
<dbReference type="InterPro" id="IPR010737">
    <property type="entry name" value="4-carb_acid_sugar_kinase_N"/>
</dbReference>
<keyword evidence="4" id="KW-0418">Kinase</keyword>
<comment type="similarity">
    <text evidence="1">Belongs to the four-carbon acid sugar kinase family.</text>
</comment>
<evidence type="ECO:0000256" key="5">
    <source>
        <dbReference type="ARBA" id="ARBA00022840"/>
    </source>
</evidence>
<dbReference type="HOGENOM" id="CLU_029424_1_0_11"/>
<comment type="catalytic activity">
    <reaction evidence="8">
        <text>3-dehydro-D-erythronate + ATP = 3-dehydro-4-O-phospho-D-erythronate + ADP + H(+)</text>
        <dbReference type="Rhea" id="RHEA:52556"/>
        <dbReference type="ChEBI" id="CHEBI:15378"/>
        <dbReference type="ChEBI" id="CHEBI:30616"/>
        <dbReference type="ChEBI" id="CHEBI:57958"/>
        <dbReference type="ChEBI" id="CHEBI:136593"/>
        <dbReference type="ChEBI" id="CHEBI:456216"/>
        <dbReference type="EC" id="2.7.1.217"/>
    </reaction>
</comment>
<evidence type="ECO:0000259" key="13">
    <source>
        <dbReference type="Pfam" id="PF07005"/>
    </source>
</evidence>
<protein>
    <recommendedName>
        <fullName evidence="11">3-oxo-tetronate kinase</fullName>
        <ecNumber evidence="10">2.7.1.217</ecNumber>
    </recommendedName>
    <alternativeName>
        <fullName evidence="12">3-dehydrotetronate 4-kinase</fullName>
    </alternativeName>
</protein>
<keyword evidence="3" id="KW-0547">Nucleotide-binding</keyword>
<dbReference type="InterPro" id="IPR042213">
    <property type="entry name" value="NBD_C_sf"/>
</dbReference>
<dbReference type="EC" id="2.7.1.217" evidence="10"/>
<keyword evidence="16" id="KW-1185">Reference proteome</keyword>
<name>F8JLI5_STREN</name>
<dbReference type="GO" id="GO:0005524">
    <property type="term" value="F:ATP binding"/>
    <property type="evidence" value="ECO:0007669"/>
    <property type="project" value="UniProtKB-KW"/>
</dbReference>
<dbReference type="Pfam" id="PF07005">
    <property type="entry name" value="SBD_N"/>
    <property type="match status" value="1"/>
</dbReference>
<dbReference type="AlphaFoldDB" id="F8JLI5"/>
<sequence length="421" mass="42921">MIGVIADDVTGGTDAAAAFRRQGLRTLLCFGLPDGPVAGQGPAADAVVVTLRTRTAPAADAVRDSLAAARHLTAAGATQLYFKYCSTFDSTPHGNIGPVLDALGDLTGAGPVVTTPASPEHGRTQYRGHLFVHDQLLAESPMRHHPLTPMTDSLLPRLMDAQTACPGSVVLGHETVVAGPERIKAALGQLAGRARYVFADALDDGDLLRIARAVADAPLVAGAAGLAGALGAVRAERGLPGRPDGPGPVAPPRGRGAVLAGSCSRRTLEQIDAVRAAGRPVHLLDPLAEPDPDALADRALRWYDTVDAAGALIHASRRPDELRAVQEVLGVGRSARILEEAMGRIAVGLAARGVERLVVAGGETSGAVVAALGIGGGEVGAEAARGVPWIHPASGPAILLKSGNFGDRELLLTASAAEADA</sequence>
<proteinExistence type="inferred from homology"/>
<dbReference type="Gene3D" id="3.40.980.20">
    <property type="entry name" value="Four-carbon acid sugar kinase, nucleotide binding domain"/>
    <property type="match status" value="1"/>
</dbReference>
<gene>
    <name evidence="15" type="ordered locus">SCATT_p01070</name>
</gene>
<geneLocation type="plasmid" evidence="15 16">
    <name>pSCATT</name>
</geneLocation>
<evidence type="ECO:0000256" key="7">
    <source>
        <dbReference type="ARBA" id="ARBA00035898"/>
    </source>
</evidence>